<comment type="caution">
    <text evidence="3">The sequence shown here is derived from an EMBL/GenBank/DDBJ whole genome shotgun (WGS) entry which is preliminary data.</text>
</comment>
<accession>A0A2G4YLS8</accession>
<feature type="domain" description="FMN-binding" evidence="2">
    <location>
        <begin position="90"/>
        <end position="170"/>
    </location>
</feature>
<keyword evidence="1" id="KW-0732">Signal</keyword>
<reference evidence="3 4" key="1">
    <citation type="submission" date="2017-10" db="EMBL/GenBank/DDBJ databases">
        <title>Frigbacter circumglobatus gen. nov. sp. nov., isolated from sediment cultured in situ.</title>
        <authorList>
            <person name="Zhao Z."/>
        </authorList>
    </citation>
    <scope>NUCLEOTIDE SEQUENCE [LARGE SCALE GENOMIC DNA]</scope>
    <source>
        <strain evidence="3 4">ZYL</strain>
    </source>
</reference>
<dbReference type="EMBL" id="PDEM01000033">
    <property type="protein sequence ID" value="PHZ83260.1"/>
    <property type="molecule type" value="Genomic_DNA"/>
</dbReference>
<sequence length="183" mass="20731">MRGITGLLYFLILLTPSLWAGAAVTEETYLKTDDYITAALGQKPEKPGILWVTGDMRLTVEKILDRKTFPLRYRYWRNGNRTVWILNEIGKVLPITTGITVENEKIIDLTVLTYRESHGSEIRFPAYSNQFNDVTLKDNLRLSKPINGISGATLSTNAMKKVSRLALYLHHKLMEENGSTTAK</sequence>
<proteinExistence type="predicted"/>
<keyword evidence="4" id="KW-1185">Reference proteome</keyword>
<dbReference type="RefSeq" id="WP_099475153.1">
    <property type="nucleotide sequence ID" value="NZ_CP041025.1"/>
</dbReference>
<evidence type="ECO:0000259" key="2">
    <source>
        <dbReference type="SMART" id="SM00900"/>
    </source>
</evidence>
<evidence type="ECO:0000313" key="3">
    <source>
        <dbReference type="EMBL" id="PHZ83260.1"/>
    </source>
</evidence>
<protein>
    <submittedName>
        <fullName evidence="3">FMN-binding protein</fullName>
    </submittedName>
</protein>
<feature type="signal peptide" evidence="1">
    <location>
        <begin position="1"/>
        <end position="22"/>
    </location>
</feature>
<dbReference type="GO" id="GO:0010181">
    <property type="term" value="F:FMN binding"/>
    <property type="evidence" value="ECO:0007669"/>
    <property type="project" value="InterPro"/>
</dbReference>
<organism evidence="3 4">
    <name type="scientific">Paremcibacter congregatus</name>
    <dbReference type="NCBI Taxonomy" id="2043170"/>
    <lineage>
        <taxon>Bacteria</taxon>
        <taxon>Pseudomonadati</taxon>
        <taxon>Pseudomonadota</taxon>
        <taxon>Alphaproteobacteria</taxon>
        <taxon>Emcibacterales</taxon>
        <taxon>Emcibacteraceae</taxon>
        <taxon>Paremcibacter</taxon>
    </lineage>
</organism>
<dbReference type="Pfam" id="PF04205">
    <property type="entry name" value="FMN_bind"/>
    <property type="match status" value="1"/>
</dbReference>
<name>A0A2G4YLS8_9PROT</name>
<gene>
    <name evidence="3" type="ORF">CRD36_16945</name>
</gene>
<dbReference type="GO" id="GO:0016020">
    <property type="term" value="C:membrane"/>
    <property type="evidence" value="ECO:0007669"/>
    <property type="project" value="InterPro"/>
</dbReference>
<evidence type="ECO:0000313" key="4">
    <source>
        <dbReference type="Proteomes" id="UP000229730"/>
    </source>
</evidence>
<evidence type="ECO:0000256" key="1">
    <source>
        <dbReference type="SAM" id="SignalP"/>
    </source>
</evidence>
<feature type="chain" id="PRO_5013942174" evidence="1">
    <location>
        <begin position="23"/>
        <end position="183"/>
    </location>
</feature>
<dbReference type="InterPro" id="IPR007329">
    <property type="entry name" value="FMN-bd"/>
</dbReference>
<dbReference type="InParanoid" id="A0A2G4YLS8"/>
<dbReference type="Proteomes" id="UP000229730">
    <property type="component" value="Unassembled WGS sequence"/>
</dbReference>
<dbReference type="SMART" id="SM00900">
    <property type="entry name" value="FMN_bind"/>
    <property type="match status" value="1"/>
</dbReference>
<dbReference type="AlphaFoldDB" id="A0A2G4YLS8"/>
<dbReference type="OrthoDB" id="9778782at2"/>